<proteinExistence type="predicted"/>
<keyword evidence="1" id="KW-0812">Transmembrane</keyword>
<reference evidence="2 3" key="1">
    <citation type="submission" date="2015-02" db="EMBL/GenBank/DDBJ databases">
        <title>Genome Sequence of Jannaschia aquimarina DSM28248, a member of the Roseobacter clade.</title>
        <authorList>
            <person name="Voget S."/>
            <person name="Daniel R."/>
        </authorList>
    </citation>
    <scope>NUCLEOTIDE SEQUENCE [LARGE SCALE GENOMIC DNA]</scope>
    <source>
        <strain evidence="2 3">GSW-M26</strain>
    </source>
</reference>
<dbReference type="PATRIC" id="fig|935700.4.peg.1374"/>
<dbReference type="RefSeq" id="WP_043918164.1">
    <property type="nucleotide sequence ID" value="NZ_FZPF01000006.1"/>
</dbReference>
<evidence type="ECO:0000313" key="2">
    <source>
        <dbReference type="EMBL" id="KIT16824.1"/>
    </source>
</evidence>
<keyword evidence="1" id="KW-0472">Membrane</keyword>
<dbReference type="Proteomes" id="UP000032232">
    <property type="component" value="Unassembled WGS sequence"/>
</dbReference>
<protein>
    <submittedName>
        <fullName evidence="2">Uncharacterized protein</fullName>
    </submittedName>
</protein>
<keyword evidence="1" id="KW-1133">Transmembrane helix</keyword>
<evidence type="ECO:0000313" key="3">
    <source>
        <dbReference type="Proteomes" id="UP000032232"/>
    </source>
</evidence>
<organism evidence="2 3">
    <name type="scientific">Jannaschia aquimarina</name>
    <dbReference type="NCBI Taxonomy" id="935700"/>
    <lineage>
        <taxon>Bacteria</taxon>
        <taxon>Pseudomonadati</taxon>
        <taxon>Pseudomonadota</taxon>
        <taxon>Alphaproteobacteria</taxon>
        <taxon>Rhodobacterales</taxon>
        <taxon>Roseobacteraceae</taxon>
        <taxon>Jannaschia</taxon>
    </lineage>
</organism>
<accession>A0A0D1EGU5</accession>
<keyword evidence="3" id="KW-1185">Reference proteome</keyword>
<feature type="transmembrane region" description="Helical" evidence="1">
    <location>
        <begin position="25"/>
        <end position="45"/>
    </location>
</feature>
<sequence length="76" mass="8409">MVIWRRYLDWRARTARPPVALGVRAARLGALACCIAIAILAVPVWQGHRIAERGGPLPTGTDSWSELQRLGMEMAQ</sequence>
<dbReference type="AlphaFoldDB" id="A0A0D1EGU5"/>
<comment type="caution">
    <text evidence="2">The sequence shown here is derived from an EMBL/GenBank/DDBJ whole genome shotgun (WGS) entry which is preliminary data.</text>
</comment>
<gene>
    <name evidence="2" type="ORF">jaqu_13200</name>
</gene>
<dbReference type="EMBL" id="JYFE01000025">
    <property type="protein sequence ID" value="KIT16824.1"/>
    <property type="molecule type" value="Genomic_DNA"/>
</dbReference>
<name>A0A0D1EGU5_9RHOB</name>
<dbReference type="STRING" id="935700.jaqu_13200"/>
<evidence type="ECO:0000256" key="1">
    <source>
        <dbReference type="SAM" id="Phobius"/>
    </source>
</evidence>